<keyword evidence="7" id="KW-0675">Receptor</keyword>
<dbReference type="InterPro" id="IPR000276">
    <property type="entry name" value="GPCR_Rhodpsn"/>
</dbReference>
<evidence type="ECO:0000313" key="12">
    <source>
        <dbReference type="EMBL" id="CAH3175949.1"/>
    </source>
</evidence>
<dbReference type="Proteomes" id="UP001159405">
    <property type="component" value="Unassembled WGS sequence"/>
</dbReference>
<dbReference type="CDD" id="cd00637">
    <property type="entry name" value="7tm_classA_rhodopsin-like"/>
    <property type="match status" value="2"/>
</dbReference>
<feature type="transmembrane region" description="Helical" evidence="10">
    <location>
        <begin position="191"/>
        <end position="215"/>
    </location>
</feature>
<feature type="transmembrane region" description="Helical" evidence="10">
    <location>
        <begin position="303"/>
        <end position="328"/>
    </location>
</feature>
<dbReference type="Pfam" id="PF00001">
    <property type="entry name" value="7tm_1"/>
    <property type="match status" value="2"/>
</dbReference>
<reference evidence="12 13" key="1">
    <citation type="submission" date="2022-05" db="EMBL/GenBank/DDBJ databases">
        <authorList>
            <consortium name="Genoscope - CEA"/>
            <person name="William W."/>
        </authorList>
    </citation>
    <scope>NUCLEOTIDE SEQUENCE [LARGE SCALE GENOMIC DNA]</scope>
</reference>
<evidence type="ECO:0000313" key="13">
    <source>
        <dbReference type="Proteomes" id="UP001159405"/>
    </source>
</evidence>
<feature type="non-terminal residue" evidence="12">
    <location>
        <position position="450"/>
    </location>
</feature>
<keyword evidence="13" id="KW-1185">Reference proteome</keyword>
<feature type="transmembrane region" description="Helical" evidence="10">
    <location>
        <begin position="379"/>
        <end position="402"/>
    </location>
</feature>
<accession>A0ABN8RBC6</accession>
<feature type="transmembrane region" description="Helical" evidence="10">
    <location>
        <begin position="73"/>
        <end position="98"/>
    </location>
</feature>
<keyword evidence="2" id="KW-1003">Cell membrane</keyword>
<dbReference type="EMBL" id="CALNXK010000206">
    <property type="protein sequence ID" value="CAH3175949.1"/>
    <property type="molecule type" value="Genomic_DNA"/>
</dbReference>
<dbReference type="PRINTS" id="PR00237">
    <property type="entry name" value="GPCRRHODOPSN"/>
</dbReference>
<keyword evidence="8" id="KW-0325">Glycoprotein</keyword>
<dbReference type="PROSITE" id="PS50262">
    <property type="entry name" value="G_PROTEIN_RECEP_F1_2"/>
    <property type="match status" value="1"/>
</dbReference>
<keyword evidence="5" id="KW-0297">G-protein coupled receptor</keyword>
<feature type="transmembrane region" description="Helical" evidence="10">
    <location>
        <begin position="119"/>
        <end position="143"/>
    </location>
</feature>
<evidence type="ECO:0000256" key="7">
    <source>
        <dbReference type="ARBA" id="ARBA00023170"/>
    </source>
</evidence>
<feature type="transmembrane region" description="Helical" evidence="10">
    <location>
        <begin position="227"/>
        <end position="251"/>
    </location>
</feature>
<gene>
    <name evidence="12" type="ORF">PLOB_00017332</name>
</gene>
<feature type="transmembrane region" description="Helical" evidence="10">
    <location>
        <begin position="414"/>
        <end position="434"/>
    </location>
</feature>
<evidence type="ECO:0000256" key="4">
    <source>
        <dbReference type="ARBA" id="ARBA00022989"/>
    </source>
</evidence>
<sequence>MESDLLIVWSVAFAVTGIIVIVINSLTLYSFSKNKLLQTRRHFMIINLTVADLLFGATGMSSAVFYLLNPSDISFCLFAILNMFTKLACLITLCLIAIERMHAIVWPLRHQVLGCGVYKTALVLSWILSAVAATTSIVSVYSYNSVLAESILPVLIAAGIITMITSTTIHEITMKRFRGLPLAMESDLLRIVWSVAFAVTGIIVTVINSLTLYSFTKNKLLQTRRHFMIINLTVADLLFGATGMTSTVFYLLNPSDISFGLFGILNMFTKLTCHITLCLIAIERMHAIVWPLRHKVLGCGVYKTALVLSWILSAAIAATTSFLSLYTYNSVFEAVLPATVFFVTIEMAASYITLWVFIKRRRPQHDTSTSQDKALAFTLLLISGAFVVTWVIPVLFISIPRICTTCHQPKGSVIMWLHVAFAFQSVINPVIYCFRIPGFQDTLKAKIKQM</sequence>
<evidence type="ECO:0000256" key="5">
    <source>
        <dbReference type="ARBA" id="ARBA00023040"/>
    </source>
</evidence>
<evidence type="ECO:0000256" key="2">
    <source>
        <dbReference type="ARBA" id="ARBA00022475"/>
    </source>
</evidence>
<comment type="caution">
    <text evidence="12">The sequence shown here is derived from an EMBL/GenBank/DDBJ whole genome shotgun (WGS) entry which is preliminary data.</text>
</comment>
<proteinExistence type="predicted"/>
<dbReference type="PANTHER" id="PTHR24246:SF27">
    <property type="entry name" value="ADENOSINE RECEPTOR, ISOFORM A"/>
    <property type="match status" value="1"/>
</dbReference>
<keyword evidence="9" id="KW-0807">Transducer</keyword>
<evidence type="ECO:0000256" key="3">
    <source>
        <dbReference type="ARBA" id="ARBA00022692"/>
    </source>
</evidence>
<keyword evidence="4 10" id="KW-1133">Transmembrane helix</keyword>
<dbReference type="SUPFAM" id="SSF81321">
    <property type="entry name" value="Family A G protein-coupled receptor-like"/>
    <property type="match status" value="2"/>
</dbReference>
<keyword evidence="6 10" id="KW-0472">Membrane</keyword>
<evidence type="ECO:0000256" key="9">
    <source>
        <dbReference type="ARBA" id="ARBA00023224"/>
    </source>
</evidence>
<feature type="transmembrane region" description="Helical" evidence="10">
    <location>
        <begin position="334"/>
        <end position="358"/>
    </location>
</feature>
<protein>
    <recommendedName>
        <fullName evidence="11">G-protein coupled receptors family 1 profile domain-containing protein</fullName>
    </recommendedName>
</protein>
<evidence type="ECO:0000256" key="6">
    <source>
        <dbReference type="ARBA" id="ARBA00023136"/>
    </source>
</evidence>
<evidence type="ECO:0000256" key="1">
    <source>
        <dbReference type="ARBA" id="ARBA00004651"/>
    </source>
</evidence>
<evidence type="ECO:0000256" key="8">
    <source>
        <dbReference type="ARBA" id="ARBA00023180"/>
    </source>
</evidence>
<comment type="subcellular location">
    <subcellularLocation>
        <location evidence="1">Cell membrane</location>
        <topology evidence="1">Multi-pass membrane protein</topology>
    </subcellularLocation>
</comment>
<organism evidence="12 13">
    <name type="scientific">Porites lobata</name>
    <dbReference type="NCBI Taxonomy" id="104759"/>
    <lineage>
        <taxon>Eukaryota</taxon>
        <taxon>Metazoa</taxon>
        <taxon>Cnidaria</taxon>
        <taxon>Anthozoa</taxon>
        <taxon>Hexacorallia</taxon>
        <taxon>Scleractinia</taxon>
        <taxon>Fungiina</taxon>
        <taxon>Poritidae</taxon>
        <taxon>Porites</taxon>
    </lineage>
</organism>
<keyword evidence="3 10" id="KW-0812">Transmembrane</keyword>
<dbReference type="Gene3D" id="1.20.1070.10">
    <property type="entry name" value="Rhodopsin 7-helix transmembrane proteins"/>
    <property type="match status" value="2"/>
</dbReference>
<feature type="transmembrane region" description="Helical" evidence="10">
    <location>
        <begin position="6"/>
        <end position="31"/>
    </location>
</feature>
<feature type="domain" description="G-protein coupled receptors family 1 profile" evidence="11">
    <location>
        <begin position="23"/>
        <end position="432"/>
    </location>
</feature>
<feature type="transmembrane region" description="Helical" evidence="10">
    <location>
        <begin position="257"/>
        <end position="282"/>
    </location>
</feature>
<name>A0ABN8RBC6_9CNID</name>
<feature type="transmembrane region" description="Helical" evidence="10">
    <location>
        <begin position="43"/>
        <end position="67"/>
    </location>
</feature>
<dbReference type="InterPro" id="IPR017452">
    <property type="entry name" value="GPCR_Rhodpsn_7TM"/>
</dbReference>
<evidence type="ECO:0000259" key="11">
    <source>
        <dbReference type="PROSITE" id="PS50262"/>
    </source>
</evidence>
<evidence type="ECO:0000256" key="10">
    <source>
        <dbReference type="SAM" id="Phobius"/>
    </source>
</evidence>
<dbReference type="PANTHER" id="PTHR24246">
    <property type="entry name" value="OLFACTORY RECEPTOR AND ADENOSINE RECEPTOR"/>
    <property type="match status" value="1"/>
</dbReference>